<dbReference type="PROSITE" id="PS51004">
    <property type="entry name" value="SEMA"/>
    <property type="match status" value="1"/>
</dbReference>
<evidence type="ECO:0000256" key="1">
    <source>
        <dbReference type="PROSITE-ProRule" id="PRU00352"/>
    </source>
</evidence>
<evidence type="ECO:0000313" key="4">
    <source>
        <dbReference type="EMBL" id="CAC5379806.1"/>
    </source>
</evidence>
<keyword evidence="2" id="KW-0732">Signal</keyword>
<organism evidence="4 5">
    <name type="scientific">Mytilus coruscus</name>
    <name type="common">Sea mussel</name>
    <dbReference type="NCBI Taxonomy" id="42192"/>
    <lineage>
        <taxon>Eukaryota</taxon>
        <taxon>Metazoa</taxon>
        <taxon>Spiralia</taxon>
        <taxon>Lophotrochozoa</taxon>
        <taxon>Mollusca</taxon>
        <taxon>Bivalvia</taxon>
        <taxon>Autobranchia</taxon>
        <taxon>Pteriomorphia</taxon>
        <taxon>Mytilida</taxon>
        <taxon>Mytiloidea</taxon>
        <taxon>Mytilidae</taxon>
        <taxon>Mytilinae</taxon>
        <taxon>Mytilus</taxon>
    </lineage>
</organism>
<feature type="domain" description="Sema" evidence="3">
    <location>
        <begin position="7"/>
        <end position="260"/>
    </location>
</feature>
<dbReference type="InterPro" id="IPR001627">
    <property type="entry name" value="Semap_dom"/>
</dbReference>
<sequence length="260" mass="29854">MVLSFLCVLIGIGIINEIRCIYSIPVFRNYNEKFRNLALTSDYVYIGSNNKIILLNSSLIQLDRKYVSIRGVKSNSENSIWLLTTHNNDSLIVCSYQSTDRAQCLKYKILPDLSVFTCDAYRFLDLRPYTPATKYLTTTVKEISILIVASSKCLYDVGDYNCFAITSYYLENFDRFQLGHNHRYAVTYKEETKHVTFKAILEINNFIYILFNAEEGFSKLGKMCTGSTNSRTNSFEDTPIVCSHNGRIFTMAQDAVHWKG</sequence>
<dbReference type="InterPro" id="IPR036352">
    <property type="entry name" value="Semap_dom_sf"/>
</dbReference>
<dbReference type="Gene3D" id="2.130.10.10">
    <property type="entry name" value="YVTN repeat-like/Quinoprotein amine dehydrogenase"/>
    <property type="match status" value="1"/>
</dbReference>
<name>A0A6J8B8E6_MYTCO</name>
<gene>
    <name evidence="4" type="ORF">MCOR_15822</name>
</gene>
<comment type="caution">
    <text evidence="1">Lacks conserved residue(s) required for the propagation of feature annotation.</text>
</comment>
<dbReference type="AlphaFoldDB" id="A0A6J8B8E6"/>
<dbReference type="OrthoDB" id="6133084at2759"/>
<reference evidence="4 5" key="1">
    <citation type="submission" date="2020-06" db="EMBL/GenBank/DDBJ databases">
        <authorList>
            <person name="Li R."/>
            <person name="Bekaert M."/>
        </authorList>
    </citation>
    <scope>NUCLEOTIDE SEQUENCE [LARGE SCALE GENOMIC DNA]</scope>
    <source>
        <strain evidence="5">wild</strain>
    </source>
</reference>
<dbReference type="InterPro" id="IPR015943">
    <property type="entry name" value="WD40/YVTN_repeat-like_dom_sf"/>
</dbReference>
<accession>A0A6J8B8E6</accession>
<feature type="signal peptide" evidence="2">
    <location>
        <begin position="1"/>
        <end position="20"/>
    </location>
</feature>
<dbReference type="Proteomes" id="UP000507470">
    <property type="component" value="Unassembled WGS sequence"/>
</dbReference>
<keyword evidence="5" id="KW-1185">Reference proteome</keyword>
<protein>
    <recommendedName>
        <fullName evidence="3">Sema domain-containing protein</fullName>
    </recommendedName>
</protein>
<evidence type="ECO:0000259" key="3">
    <source>
        <dbReference type="PROSITE" id="PS51004"/>
    </source>
</evidence>
<dbReference type="SUPFAM" id="SSF101912">
    <property type="entry name" value="Sema domain"/>
    <property type="match status" value="1"/>
</dbReference>
<evidence type="ECO:0000313" key="5">
    <source>
        <dbReference type="Proteomes" id="UP000507470"/>
    </source>
</evidence>
<dbReference type="EMBL" id="CACVKT020002748">
    <property type="protein sequence ID" value="CAC5379806.1"/>
    <property type="molecule type" value="Genomic_DNA"/>
</dbReference>
<proteinExistence type="predicted"/>
<feature type="chain" id="PRO_5026978751" description="Sema domain-containing protein" evidence="2">
    <location>
        <begin position="21"/>
        <end position="260"/>
    </location>
</feature>
<evidence type="ECO:0000256" key="2">
    <source>
        <dbReference type="SAM" id="SignalP"/>
    </source>
</evidence>